<reference evidence="2" key="1">
    <citation type="journal article" date="2019" name="Int. J. Syst. Evol. Microbiol.">
        <title>The Global Catalogue of Microorganisms (GCM) 10K type strain sequencing project: providing services to taxonomists for standard genome sequencing and annotation.</title>
        <authorList>
            <consortium name="The Broad Institute Genomics Platform"/>
            <consortium name="The Broad Institute Genome Sequencing Center for Infectious Disease"/>
            <person name="Wu L."/>
            <person name="Ma J."/>
        </authorList>
    </citation>
    <scope>NUCLEOTIDE SEQUENCE [LARGE SCALE GENOMIC DNA]</scope>
    <source>
        <strain evidence="2">JCM 4816</strain>
    </source>
</reference>
<protein>
    <submittedName>
        <fullName evidence="1">Uncharacterized protein</fullName>
    </submittedName>
</protein>
<evidence type="ECO:0000313" key="1">
    <source>
        <dbReference type="EMBL" id="MFC5908875.1"/>
    </source>
</evidence>
<name>A0ABW1G4J8_9ACTN</name>
<comment type="caution">
    <text evidence="1">The sequence shown here is derived from an EMBL/GenBank/DDBJ whole genome shotgun (WGS) entry which is preliminary data.</text>
</comment>
<gene>
    <name evidence="1" type="ORF">ACFP3V_16830</name>
</gene>
<keyword evidence="2" id="KW-1185">Reference proteome</keyword>
<feature type="non-terminal residue" evidence="1">
    <location>
        <position position="1"/>
    </location>
</feature>
<dbReference type="EMBL" id="JBHSQJ010000068">
    <property type="protein sequence ID" value="MFC5908875.1"/>
    <property type="molecule type" value="Genomic_DNA"/>
</dbReference>
<proteinExistence type="predicted"/>
<accession>A0ABW1G4J8</accession>
<sequence length="106" mass="11427">PPVRRIGGARTGGGRGALAALWAWPWSLLTDTGRLVAALFRPGRRGGFRELELHRDTGLAWAALAMSATPGSYTLTSRRNRMLVHTLPGAEGGALERVLTSRQVRP</sequence>
<organism evidence="1 2">
    <name type="scientific">Streptacidiphilus monticola</name>
    <dbReference type="NCBI Taxonomy" id="2161674"/>
    <lineage>
        <taxon>Bacteria</taxon>
        <taxon>Bacillati</taxon>
        <taxon>Actinomycetota</taxon>
        <taxon>Actinomycetes</taxon>
        <taxon>Kitasatosporales</taxon>
        <taxon>Streptomycetaceae</taxon>
        <taxon>Streptacidiphilus</taxon>
    </lineage>
</organism>
<dbReference type="RefSeq" id="WP_380584163.1">
    <property type="nucleotide sequence ID" value="NZ_JBHSQJ010000068.1"/>
</dbReference>
<dbReference type="Proteomes" id="UP001596174">
    <property type="component" value="Unassembled WGS sequence"/>
</dbReference>
<evidence type="ECO:0000313" key="2">
    <source>
        <dbReference type="Proteomes" id="UP001596174"/>
    </source>
</evidence>